<name>A0A149VVY0_9PROT</name>
<protein>
    <submittedName>
        <fullName evidence="1">Uncharacterized protein</fullName>
    </submittedName>
</protein>
<evidence type="ECO:0000313" key="2">
    <source>
        <dbReference type="Proteomes" id="UP000075653"/>
    </source>
</evidence>
<proteinExistence type="predicted"/>
<comment type="caution">
    <text evidence="1">The sequence shown here is derived from an EMBL/GenBank/DDBJ whole genome shotgun (WGS) entry which is preliminary data.</text>
</comment>
<dbReference type="PATRIC" id="fig|1789004.3.peg.2241"/>
<evidence type="ECO:0000313" key="1">
    <source>
        <dbReference type="EMBL" id="KXW57328.1"/>
    </source>
</evidence>
<dbReference type="STRING" id="1789004.FEMY_21550"/>
<dbReference type="Proteomes" id="UP000075653">
    <property type="component" value="Unassembled WGS sequence"/>
</dbReference>
<keyword evidence="2" id="KW-1185">Reference proteome</keyword>
<gene>
    <name evidence="1" type="ORF">FEMY_21550</name>
</gene>
<dbReference type="AlphaFoldDB" id="A0A149VVY0"/>
<reference evidence="1 2" key="1">
    <citation type="submission" date="2016-01" db="EMBL/GenBank/DDBJ databases">
        <title>Genome sequence of the acidophilic iron oxidising Ferrovum strain Z-31.</title>
        <authorList>
            <person name="Poehlein A."/>
            <person name="Ullrich S.R."/>
            <person name="Schloemann M."/>
            <person name="Muehling M."/>
            <person name="Daniel R."/>
        </authorList>
    </citation>
    <scope>NUCLEOTIDE SEQUENCE [LARGE SCALE GENOMIC DNA]</scope>
    <source>
        <strain evidence="1 2">Z-31</strain>
    </source>
</reference>
<sequence length="62" mass="7359">MGNPTELNTRNNINKIQAVPLKVDIQSFPAWWVERAKIMNEAVRKREEDREVRRRRLTNQAA</sequence>
<dbReference type="EMBL" id="LRRD01000073">
    <property type="protein sequence ID" value="KXW57328.1"/>
    <property type="molecule type" value="Genomic_DNA"/>
</dbReference>
<accession>A0A149VVY0</accession>
<organism evidence="1 2">
    <name type="scientific">Ferrovum myxofaciens</name>
    <dbReference type="NCBI Taxonomy" id="416213"/>
    <lineage>
        <taxon>Bacteria</taxon>
        <taxon>Pseudomonadati</taxon>
        <taxon>Pseudomonadota</taxon>
        <taxon>Betaproteobacteria</taxon>
        <taxon>Ferrovales</taxon>
        <taxon>Ferrovaceae</taxon>
        <taxon>Ferrovum</taxon>
    </lineage>
</organism>